<dbReference type="Gene3D" id="3.10.110.10">
    <property type="entry name" value="Ubiquitin Conjugating Enzyme"/>
    <property type="match status" value="1"/>
</dbReference>
<dbReference type="EMBL" id="NBCO01000027">
    <property type="protein sequence ID" value="ORC86597.1"/>
    <property type="molecule type" value="Genomic_DNA"/>
</dbReference>
<dbReference type="AlphaFoldDB" id="A0A1X0NPI5"/>
<dbReference type="GO" id="GO:0005524">
    <property type="term" value="F:ATP binding"/>
    <property type="evidence" value="ECO:0007669"/>
    <property type="project" value="UniProtKB-UniRule"/>
</dbReference>
<reference evidence="6 7" key="1">
    <citation type="submission" date="2017-03" db="EMBL/GenBank/DDBJ databases">
        <title>An alternative strategy for trypanosome survival in the mammalian bloodstream revealed through genome and transcriptome analysis of the ubiquitous bovine parasite Trypanosoma (Megatrypanum) theileri.</title>
        <authorList>
            <person name="Kelly S."/>
            <person name="Ivens A."/>
            <person name="Mott A."/>
            <person name="O'Neill E."/>
            <person name="Emms D."/>
            <person name="Macleod O."/>
            <person name="Voorheis P."/>
            <person name="Matthews J."/>
            <person name="Matthews K."/>
            <person name="Carrington M."/>
        </authorList>
    </citation>
    <scope>NUCLEOTIDE SEQUENCE [LARGE SCALE GENOMIC DNA]</scope>
    <source>
        <strain evidence="6">Edinburgh</strain>
    </source>
</reference>
<keyword evidence="2 4" id="KW-0833">Ubl conjugation pathway</keyword>
<comment type="caution">
    <text evidence="6">The sequence shown here is derived from an EMBL/GenBank/DDBJ whole genome shotgun (WGS) entry which is preliminary data.</text>
</comment>
<dbReference type="VEuPathDB" id="TriTrypDB:TM35_000271870"/>
<dbReference type="PANTHER" id="PTHR24067">
    <property type="entry name" value="UBIQUITIN-CONJUGATING ENZYME E2"/>
    <property type="match status" value="1"/>
</dbReference>
<evidence type="ECO:0000259" key="5">
    <source>
        <dbReference type="PROSITE" id="PS50127"/>
    </source>
</evidence>
<name>A0A1X0NPI5_9TRYP</name>
<proteinExistence type="inferred from homology"/>
<dbReference type="InterPro" id="IPR000608">
    <property type="entry name" value="UBC"/>
</dbReference>
<dbReference type="GO" id="GO:0016740">
    <property type="term" value="F:transferase activity"/>
    <property type="evidence" value="ECO:0007669"/>
    <property type="project" value="UniProtKB-KW"/>
</dbReference>
<evidence type="ECO:0000256" key="2">
    <source>
        <dbReference type="ARBA" id="ARBA00022786"/>
    </source>
</evidence>
<comment type="similarity">
    <text evidence="4">Belongs to the ubiquitin-conjugating enzyme family.</text>
</comment>
<protein>
    <submittedName>
        <fullName evidence="6">Ubiquitin-conjugating enzyme E2</fullName>
    </submittedName>
</protein>
<dbReference type="InterPro" id="IPR050113">
    <property type="entry name" value="Ub_conjugating_enzyme"/>
</dbReference>
<gene>
    <name evidence="6" type="ORF">TM35_000271870</name>
</gene>
<sequence>MPAGVVRLGKELKALSLSPDPDIDLHPLRADSLFTWEALLRGPPDTVFAGGTYRLLLRIPQDYPMLPPTAHFTTRVFHPNVNFETGAVCLDILKNRWSPAWTLISVCHAIRTLLAAPEADSPYNCDAGNLVRAGDMEGYASLVRMYAIMYADAPPFPPVEP</sequence>
<feature type="domain" description="UBC core" evidence="5">
    <location>
        <begin position="3"/>
        <end position="152"/>
    </location>
</feature>
<feature type="active site" description="Glycyl thioester intermediate" evidence="3">
    <location>
        <position position="89"/>
    </location>
</feature>
<organism evidence="6 7">
    <name type="scientific">Trypanosoma theileri</name>
    <dbReference type="NCBI Taxonomy" id="67003"/>
    <lineage>
        <taxon>Eukaryota</taxon>
        <taxon>Discoba</taxon>
        <taxon>Euglenozoa</taxon>
        <taxon>Kinetoplastea</taxon>
        <taxon>Metakinetoplastina</taxon>
        <taxon>Trypanosomatida</taxon>
        <taxon>Trypanosomatidae</taxon>
        <taxon>Trypanosoma</taxon>
    </lineage>
</organism>
<evidence type="ECO:0000256" key="4">
    <source>
        <dbReference type="RuleBase" id="RU362109"/>
    </source>
</evidence>
<dbReference type="OrthoDB" id="9973183at2759"/>
<dbReference type="InterPro" id="IPR016135">
    <property type="entry name" value="UBQ-conjugating_enzyme/RWD"/>
</dbReference>
<dbReference type="SUPFAM" id="SSF54495">
    <property type="entry name" value="UBC-like"/>
    <property type="match status" value="1"/>
</dbReference>
<evidence type="ECO:0000256" key="3">
    <source>
        <dbReference type="PROSITE-ProRule" id="PRU10133"/>
    </source>
</evidence>
<dbReference type="Proteomes" id="UP000192257">
    <property type="component" value="Unassembled WGS sequence"/>
</dbReference>
<keyword evidence="4" id="KW-0067">ATP-binding</keyword>
<dbReference type="SMART" id="SM00212">
    <property type="entry name" value="UBCc"/>
    <property type="match status" value="1"/>
</dbReference>
<evidence type="ECO:0000256" key="1">
    <source>
        <dbReference type="ARBA" id="ARBA00022679"/>
    </source>
</evidence>
<dbReference type="GeneID" id="39987860"/>
<keyword evidence="4" id="KW-0547">Nucleotide-binding</keyword>
<evidence type="ECO:0000313" key="6">
    <source>
        <dbReference type="EMBL" id="ORC86597.1"/>
    </source>
</evidence>
<dbReference type="STRING" id="67003.A0A1X0NPI5"/>
<keyword evidence="1" id="KW-0808">Transferase</keyword>
<dbReference type="PROSITE" id="PS50127">
    <property type="entry name" value="UBC_2"/>
    <property type="match status" value="1"/>
</dbReference>
<dbReference type="InterPro" id="IPR023313">
    <property type="entry name" value="UBQ-conjugating_AS"/>
</dbReference>
<dbReference type="RefSeq" id="XP_028880663.1">
    <property type="nucleotide sequence ID" value="XM_029028080.1"/>
</dbReference>
<dbReference type="CDD" id="cd23812">
    <property type="entry name" value="UBCc_ScPEX4-like"/>
    <property type="match status" value="1"/>
</dbReference>
<keyword evidence="7" id="KW-1185">Reference proteome</keyword>
<dbReference type="PROSITE" id="PS00183">
    <property type="entry name" value="UBC_1"/>
    <property type="match status" value="1"/>
</dbReference>
<evidence type="ECO:0000313" key="7">
    <source>
        <dbReference type="Proteomes" id="UP000192257"/>
    </source>
</evidence>
<dbReference type="Pfam" id="PF00179">
    <property type="entry name" value="UQ_con"/>
    <property type="match status" value="1"/>
</dbReference>
<accession>A0A1X0NPI5</accession>